<dbReference type="EMBL" id="JAJVCN010000001">
    <property type="protein sequence ID" value="MCE7004633.1"/>
    <property type="molecule type" value="Genomic_DNA"/>
</dbReference>
<name>A0ABS8ZC94_9PSEU</name>
<proteinExistence type="predicted"/>
<evidence type="ECO:0000313" key="2">
    <source>
        <dbReference type="Proteomes" id="UP001521150"/>
    </source>
</evidence>
<comment type="caution">
    <text evidence="1">The sequence shown here is derived from an EMBL/GenBank/DDBJ whole genome shotgun (WGS) entry which is preliminary data.</text>
</comment>
<reference evidence="1 2" key="1">
    <citation type="submission" date="2021-12" db="EMBL/GenBank/DDBJ databases">
        <title>Genome sequence of Kibdelosporangium philippinense ATCC 49844.</title>
        <authorList>
            <person name="Fedorov E.A."/>
            <person name="Omeragic M."/>
            <person name="Shalygina K.F."/>
            <person name="Maclea K.S."/>
        </authorList>
    </citation>
    <scope>NUCLEOTIDE SEQUENCE [LARGE SCALE GENOMIC DNA]</scope>
    <source>
        <strain evidence="1 2">ATCC 49844</strain>
    </source>
</reference>
<organism evidence="1 2">
    <name type="scientific">Kibdelosporangium philippinense</name>
    <dbReference type="NCBI Taxonomy" id="211113"/>
    <lineage>
        <taxon>Bacteria</taxon>
        <taxon>Bacillati</taxon>
        <taxon>Actinomycetota</taxon>
        <taxon>Actinomycetes</taxon>
        <taxon>Pseudonocardiales</taxon>
        <taxon>Pseudonocardiaceae</taxon>
        <taxon>Kibdelosporangium</taxon>
    </lineage>
</organism>
<evidence type="ECO:0000313" key="1">
    <source>
        <dbReference type="EMBL" id="MCE7004633.1"/>
    </source>
</evidence>
<dbReference type="Proteomes" id="UP001521150">
    <property type="component" value="Unassembled WGS sequence"/>
</dbReference>
<protein>
    <submittedName>
        <fullName evidence="1">Uncharacterized protein</fullName>
    </submittedName>
</protein>
<gene>
    <name evidence="1" type="ORF">LWC34_17640</name>
</gene>
<dbReference type="RefSeq" id="WP_233726126.1">
    <property type="nucleotide sequence ID" value="NZ_JAJVCN010000001.1"/>
</dbReference>
<sequence length="69" mass="6920">MPESGNDLAVGERLEPGVALVGCTSATVADVERGGIRQRVVAVVAEILSAPADSVPTVGVVEMKAASDT</sequence>
<accession>A0ABS8ZC94</accession>
<keyword evidence="2" id="KW-1185">Reference proteome</keyword>